<dbReference type="InterPro" id="IPR013785">
    <property type="entry name" value="Aldolase_TIM"/>
</dbReference>
<evidence type="ECO:0000256" key="1">
    <source>
        <dbReference type="ARBA" id="ARBA00022691"/>
    </source>
</evidence>
<proteinExistence type="predicted"/>
<comment type="caution">
    <text evidence="6">The sequence shown here is derived from an EMBL/GenBank/DDBJ whole genome shotgun (WGS) entry which is preliminary data.</text>
</comment>
<dbReference type="Gene3D" id="3.20.20.70">
    <property type="entry name" value="Aldolase class I"/>
    <property type="match status" value="1"/>
</dbReference>
<evidence type="ECO:0000313" key="6">
    <source>
        <dbReference type="EMBL" id="OGK66571.1"/>
    </source>
</evidence>
<keyword evidence="3" id="KW-0408">Iron</keyword>
<name>A0A1F7KFD0_9BACT</name>
<evidence type="ECO:0000256" key="4">
    <source>
        <dbReference type="ARBA" id="ARBA00023014"/>
    </source>
</evidence>
<dbReference type="SFLD" id="SFLDS00029">
    <property type="entry name" value="Radical_SAM"/>
    <property type="match status" value="1"/>
</dbReference>
<gene>
    <name evidence="6" type="ORF">A2209_01065</name>
</gene>
<dbReference type="GO" id="GO:0046872">
    <property type="term" value="F:metal ion binding"/>
    <property type="evidence" value="ECO:0007669"/>
    <property type="project" value="UniProtKB-KW"/>
</dbReference>
<dbReference type="InterPro" id="IPR058240">
    <property type="entry name" value="rSAM_sf"/>
</dbReference>
<dbReference type="InterPro" id="IPR007197">
    <property type="entry name" value="rSAM"/>
</dbReference>
<dbReference type="EMBL" id="MGBG01000006">
    <property type="protein sequence ID" value="OGK66571.1"/>
    <property type="molecule type" value="Genomic_DNA"/>
</dbReference>
<dbReference type="NCBIfam" id="TIGR04085">
    <property type="entry name" value="rSAM_more_4Fe4S"/>
    <property type="match status" value="1"/>
</dbReference>
<protein>
    <recommendedName>
        <fullName evidence="5">Radical SAM core domain-containing protein</fullName>
    </recommendedName>
</protein>
<dbReference type="SFLD" id="SFLDG01067">
    <property type="entry name" value="SPASM/twitch_domain_containing"/>
    <property type="match status" value="1"/>
</dbReference>
<dbReference type="CDD" id="cd01335">
    <property type="entry name" value="Radical_SAM"/>
    <property type="match status" value="1"/>
</dbReference>
<evidence type="ECO:0000313" key="7">
    <source>
        <dbReference type="Proteomes" id="UP000178450"/>
    </source>
</evidence>
<dbReference type="InterPro" id="IPR011009">
    <property type="entry name" value="Kinase-like_dom_sf"/>
</dbReference>
<dbReference type="SUPFAM" id="SSF102114">
    <property type="entry name" value="Radical SAM enzymes"/>
    <property type="match status" value="1"/>
</dbReference>
<sequence length="688" mass="77378">MTTENQQNKEVLKPYQIIRQEFGGYADIRAITLNQDNKLTFHRETVDLSSAQRAVSLEKVENALSAPAYVYFDPSLRCPLSCEHCLSRSGANNVPSLNHDETLNIAEQIIQAGVLRVKIGGGEPLVFSHVYELIAELRKHRIATDIATSGVNLAILDQSIMELFKEHKVTLSVSIDGYPNYHNQFRGPGVFEKALAGIERLRDQGIAHKIRATICNTPASISQVQYLVDLSKQTGTPLKIKLARPVGRAAGNGLAFTQADSDYWQLFDLLREIVNTNSLVTVGEEIIRYDVPDSQLVIRTGLDCGAGTRAGQIDACGNFSPCAFLTPYYPGHNLLTDPNKDLLHYWREGEDFLKIRQFFKTENTRTDTPCPTCGNRHACQGGCPSVRLSTEAALDPRCALKRPPNISIAQKSTPSETRVNGGNINHIQLSSDSIVRKQYANESMIGVPSEQRALRELRALKRFNMDSVPVPKVLNFNTQEHWLEMEQIIGFPLDEYVRTCSLLKKTEVLQQAGALLKKIHCPVTTNTDYYLDQFFKKTQTAAQTTAPILNYANLCQQQILELIDNNLDLAITRQFGITRVHRDFWLNNLLYNGKSIVGVIDWELAGIGSPFEDFAIVNLWIERVHQNTEAFWQGYGEEPDRATTMAWLMGRCLQFLSTATLEQYQAENPTGFYHNKIMVIKQILEELK</sequence>
<dbReference type="Gene3D" id="3.90.1200.10">
    <property type="match status" value="1"/>
</dbReference>
<organism evidence="6 7">
    <name type="scientific">Candidatus Roizmanbacteria bacterium RIFOXYA1_FULL_41_12</name>
    <dbReference type="NCBI Taxonomy" id="1802082"/>
    <lineage>
        <taxon>Bacteria</taxon>
        <taxon>Candidatus Roizmaniibacteriota</taxon>
    </lineage>
</organism>
<dbReference type="InterPro" id="IPR050377">
    <property type="entry name" value="Radical_SAM_PqqE_MftC-like"/>
</dbReference>
<dbReference type="PANTHER" id="PTHR11228">
    <property type="entry name" value="RADICAL SAM DOMAIN PROTEIN"/>
    <property type="match status" value="1"/>
</dbReference>
<dbReference type="Pfam" id="PF04055">
    <property type="entry name" value="Radical_SAM"/>
    <property type="match status" value="1"/>
</dbReference>
<accession>A0A1F7KFD0</accession>
<dbReference type="SUPFAM" id="SSF56112">
    <property type="entry name" value="Protein kinase-like (PK-like)"/>
    <property type="match status" value="1"/>
</dbReference>
<dbReference type="Proteomes" id="UP000178450">
    <property type="component" value="Unassembled WGS sequence"/>
</dbReference>
<keyword evidence="4" id="KW-0411">Iron-sulfur</keyword>
<reference evidence="6 7" key="1">
    <citation type="journal article" date="2016" name="Nat. Commun.">
        <title>Thousands of microbial genomes shed light on interconnected biogeochemical processes in an aquifer system.</title>
        <authorList>
            <person name="Anantharaman K."/>
            <person name="Brown C.T."/>
            <person name="Hug L.A."/>
            <person name="Sharon I."/>
            <person name="Castelle C.J."/>
            <person name="Probst A.J."/>
            <person name="Thomas B.C."/>
            <person name="Singh A."/>
            <person name="Wilkins M.J."/>
            <person name="Karaoz U."/>
            <person name="Brodie E.L."/>
            <person name="Williams K.H."/>
            <person name="Hubbard S.S."/>
            <person name="Banfield J.F."/>
        </authorList>
    </citation>
    <scope>NUCLEOTIDE SEQUENCE [LARGE SCALE GENOMIC DNA]</scope>
</reference>
<dbReference type="PANTHER" id="PTHR11228:SF7">
    <property type="entry name" value="PQQA PEPTIDE CYCLASE"/>
    <property type="match status" value="1"/>
</dbReference>
<dbReference type="AlphaFoldDB" id="A0A1F7KFD0"/>
<evidence type="ECO:0000256" key="3">
    <source>
        <dbReference type="ARBA" id="ARBA00023004"/>
    </source>
</evidence>
<dbReference type="InterPro" id="IPR002575">
    <property type="entry name" value="Aminoglycoside_PTrfase"/>
</dbReference>
<dbReference type="InterPro" id="IPR023885">
    <property type="entry name" value="4Fe4S-binding_SPASM_dom"/>
</dbReference>
<evidence type="ECO:0000259" key="5">
    <source>
        <dbReference type="PROSITE" id="PS51918"/>
    </source>
</evidence>
<dbReference type="PROSITE" id="PS51918">
    <property type="entry name" value="RADICAL_SAM"/>
    <property type="match status" value="1"/>
</dbReference>
<evidence type="ECO:0000256" key="2">
    <source>
        <dbReference type="ARBA" id="ARBA00022723"/>
    </source>
</evidence>
<dbReference type="SFLD" id="SFLDG01386">
    <property type="entry name" value="main_SPASM_domain-containing"/>
    <property type="match status" value="1"/>
</dbReference>
<dbReference type="GO" id="GO:0003824">
    <property type="term" value="F:catalytic activity"/>
    <property type="evidence" value="ECO:0007669"/>
    <property type="project" value="InterPro"/>
</dbReference>
<dbReference type="GO" id="GO:0051536">
    <property type="term" value="F:iron-sulfur cluster binding"/>
    <property type="evidence" value="ECO:0007669"/>
    <property type="project" value="UniProtKB-KW"/>
</dbReference>
<keyword evidence="1" id="KW-0949">S-adenosyl-L-methionine</keyword>
<keyword evidence="2" id="KW-0479">Metal-binding</keyword>
<feature type="domain" description="Radical SAM core" evidence="5">
    <location>
        <begin position="62"/>
        <end position="277"/>
    </location>
</feature>
<dbReference type="Pfam" id="PF01636">
    <property type="entry name" value="APH"/>
    <property type="match status" value="1"/>
</dbReference>